<protein>
    <submittedName>
        <fullName evidence="2">DNA-binding MarR family transcriptional regulator</fullName>
    </submittedName>
</protein>
<dbReference type="EMBL" id="JACHJL010000010">
    <property type="protein sequence ID" value="MBB5937058.1"/>
    <property type="molecule type" value="Genomic_DNA"/>
</dbReference>
<gene>
    <name evidence="2" type="ORF">FHS42_004137</name>
</gene>
<dbReference type="Gene3D" id="1.10.10.10">
    <property type="entry name" value="Winged helix-like DNA-binding domain superfamily/Winged helix DNA-binding domain"/>
    <property type="match status" value="1"/>
</dbReference>
<accession>A0A7W9QB84</accession>
<keyword evidence="3" id="KW-1185">Reference proteome</keyword>
<evidence type="ECO:0000259" key="1">
    <source>
        <dbReference type="PROSITE" id="PS50995"/>
    </source>
</evidence>
<dbReference type="PANTHER" id="PTHR33164:SF106">
    <property type="entry name" value="TRANSCRIPTIONAL REGULATORY PROTEIN"/>
    <property type="match status" value="1"/>
</dbReference>
<dbReference type="InterPro" id="IPR000835">
    <property type="entry name" value="HTH_MarR-typ"/>
</dbReference>
<dbReference type="InterPro" id="IPR039422">
    <property type="entry name" value="MarR/SlyA-like"/>
</dbReference>
<organism evidence="2 3">
    <name type="scientific">Streptomyces zagrosensis</name>
    <dbReference type="NCBI Taxonomy" id="1042984"/>
    <lineage>
        <taxon>Bacteria</taxon>
        <taxon>Bacillati</taxon>
        <taxon>Actinomycetota</taxon>
        <taxon>Actinomycetes</taxon>
        <taxon>Kitasatosporales</taxon>
        <taxon>Streptomycetaceae</taxon>
        <taxon>Streptomyces</taxon>
    </lineage>
</organism>
<dbReference type="Pfam" id="PF01047">
    <property type="entry name" value="MarR"/>
    <property type="match status" value="1"/>
</dbReference>
<reference evidence="2 3" key="1">
    <citation type="submission" date="2020-08" db="EMBL/GenBank/DDBJ databases">
        <title>Genomic Encyclopedia of Type Strains, Phase III (KMG-III): the genomes of soil and plant-associated and newly described type strains.</title>
        <authorList>
            <person name="Whitman W."/>
        </authorList>
    </citation>
    <scope>NUCLEOTIDE SEQUENCE [LARGE SCALE GENOMIC DNA]</scope>
    <source>
        <strain evidence="2 3">CECT 8305</strain>
    </source>
</reference>
<dbReference type="AlphaFoldDB" id="A0A7W9QB84"/>
<proteinExistence type="predicted"/>
<dbReference type="PANTHER" id="PTHR33164">
    <property type="entry name" value="TRANSCRIPTIONAL REGULATOR, MARR FAMILY"/>
    <property type="match status" value="1"/>
</dbReference>
<dbReference type="InterPro" id="IPR036388">
    <property type="entry name" value="WH-like_DNA-bd_sf"/>
</dbReference>
<dbReference type="Proteomes" id="UP000588098">
    <property type="component" value="Unassembled WGS sequence"/>
</dbReference>
<name>A0A7W9QB84_9ACTN</name>
<dbReference type="PROSITE" id="PS50995">
    <property type="entry name" value="HTH_MARR_2"/>
    <property type="match status" value="1"/>
</dbReference>
<dbReference type="GO" id="GO:0003677">
    <property type="term" value="F:DNA binding"/>
    <property type="evidence" value="ECO:0007669"/>
    <property type="project" value="UniProtKB-KW"/>
</dbReference>
<comment type="caution">
    <text evidence="2">The sequence shown here is derived from an EMBL/GenBank/DDBJ whole genome shotgun (WGS) entry which is preliminary data.</text>
</comment>
<evidence type="ECO:0000313" key="2">
    <source>
        <dbReference type="EMBL" id="MBB5937058.1"/>
    </source>
</evidence>
<evidence type="ECO:0000313" key="3">
    <source>
        <dbReference type="Proteomes" id="UP000588098"/>
    </source>
</evidence>
<dbReference type="SUPFAM" id="SSF46785">
    <property type="entry name" value="Winged helix' DNA-binding domain"/>
    <property type="match status" value="1"/>
</dbReference>
<keyword evidence="2" id="KW-0238">DNA-binding</keyword>
<dbReference type="InterPro" id="IPR036390">
    <property type="entry name" value="WH_DNA-bd_sf"/>
</dbReference>
<feature type="domain" description="HTH marR-type" evidence="1">
    <location>
        <begin position="1"/>
        <end position="144"/>
    </location>
</feature>
<dbReference type="SMART" id="SM00347">
    <property type="entry name" value="HTH_MARR"/>
    <property type="match status" value="1"/>
</dbReference>
<dbReference type="GO" id="GO:0003700">
    <property type="term" value="F:DNA-binding transcription factor activity"/>
    <property type="evidence" value="ECO:0007669"/>
    <property type="project" value="InterPro"/>
</dbReference>
<sequence length="158" mass="17565">MEGKRPAATAQEAQRAMDHFVGGSHIGQQEIARRLGLNSTDLTCFGYVLEAGVEPLTAGDLAERAHVTTGAVTGILNRLERAGFVLRQPDPEDRRRVRIVAEPAALTRVYAVYEPFYGRLAELYADYSPDEIAVLRDFFQRADALVRGYLEETRHSAM</sequence>
<dbReference type="GO" id="GO:0006950">
    <property type="term" value="P:response to stress"/>
    <property type="evidence" value="ECO:0007669"/>
    <property type="project" value="TreeGrafter"/>
</dbReference>